<dbReference type="KEGG" id="pdio:PDMSB3_2029.1"/>
<sequence>MLMLTAANSAPSPTLETIFMTGSYGAVKNDPGILVFISISSKAIEGNAPFRPVNQTEPDALRLRAPTAC</sequence>
<dbReference type="AlphaFoldDB" id="A0A5Q4ZIX6"/>
<gene>
    <name evidence="1" type="ORF">PDMSB3_2029</name>
</gene>
<accession>A0A5Q4ZIX6</accession>
<organism evidence="1 2">
    <name type="scientific">Paraburkholderia dioscoreae</name>
    <dbReference type="NCBI Taxonomy" id="2604047"/>
    <lineage>
        <taxon>Bacteria</taxon>
        <taxon>Pseudomonadati</taxon>
        <taxon>Pseudomonadota</taxon>
        <taxon>Betaproteobacteria</taxon>
        <taxon>Burkholderiales</taxon>
        <taxon>Burkholderiaceae</taxon>
        <taxon>Paraburkholderia</taxon>
    </lineage>
</organism>
<evidence type="ECO:0000313" key="1">
    <source>
        <dbReference type="EMBL" id="VVD33313.1"/>
    </source>
</evidence>
<reference evidence="1 2" key="1">
    <citation type="submission" date="2019-08" db="EMBL/GenBank/DDBJ databases">
        <authorList>
            <person name="Herpell B J."/>
        </authorList>
    </citation>
    <scope>NUCLEOTIDE SEQUENCE [LARGE SCALE GENOMIC DNA]</scope>
    <source>
        <strain evidence="2">Msb3</strain>
    </source>
</reference>
<dbReference type="EMBL" id="LR699554">
    <property type="protein sequence ID" value="VVD33313.1"/>
    <property type="molecule type" value="Genomic_DNA"/>
</dbReference>
<evidence type="ECO:0000313" key="2">
    <source>
        <dbReference type="Proteomes" id="UP000325811"/>
    </source>
</evidence>
<name>A0A5Q4ZIX6_9BURK</name>
<keyword evidence="2" id="KW-1185">Reference proteome</keyword>
<proteinExistence type="predicted"/>
<protein>
    <submittedName>
        <fullName evidence="1">Uncharacterized protein</fullName>
    </submittedName>
</protein>
<dbReference type="Proteomes" id="UP000325811">
    <property type="component" value="Chromosome II"/>
</dbReference>